<reference evidence="3" key="2">
    <citation type="submission" date="2025-08" db="UniProtKB">
        <authorList>
            <consortium name="Ensembl"/>
        </authorList>
    </citation>
    <scope>IDENTIFICATION</scope>
</reference>
<dbReference type="InterPro" id="IPR002223">
    <property type="entry name" value="Kunitz_BPTI"/>
</dbReference>
<sequence length="285" mass="32631">MSSNGIMSCVSKDEMTYIVLVTFPLLVLPPETMPRKCALTPKYGRYCKASKRRYYYDAERKRCFVFIYSGCGSNGNNFDSFRECYEECEKYDFLRDYCDQPLDVGCCNKDLPRFYYDYSSRTCKPFNYGGCAGNRNNFETENECLWACEAGMSGQQQQQQQQQLPATAPQITYMVPVAVPLPILPPGTIPKKCTLTPDYGKCKTFLTQFYYDVKSKMCREFIYSGCGGNGNNFLDLYQCVFECHPSGKDNFNTPSFPLNLKNNQMFEVKIYLKVALVFLGSVVLN</sequence>
<accession>A0A670KC99</accession>
<evidence type="ECO:0000256" key="1">
    <source>
        <dbReference type="ARBA" id="ARBA00023157"/>
    </source>
</evidence>
<dbReference type="GeneTree" id="ENSGT00940000164331"/>
<keyword evidence="1" id="KW-1015">Disulfide bond</keyword>
<dbReference type="InterPro" id="IPR036880">
    <property type="entry name" value="Kunitz_BPTI_sf"/>
</dbReference>
<dbReference type="GO" id="GO:0004867">
    <property type="term" value="F:serine-type endopeptidase inhibitor activity"/>
    <property type="evidence" value="ECO:0007669"/>
    <property type="project" value="InterPro"/>
</dbReference>
<dbReference type="Proteomes" id="UP000472272">
    <property type="component" value="Chromosome 15"/>
</dbReference>
<evidence type="ECO:0000313" key="3">
    <source>
        <dbReference type="Ensembl" id="ENSPMRP00000033234.1"/>
    </source>
</evidence>
<dbReference type="PROSITE" id="PS00280">
    <property type="entry name" value="BPTI_KUNITZ_1"/>
    <property type="match status" value="2"/>
</dbReference>
<keyword evidence="4" id="KW-1185">Reference proteome</keyword>
<proteinExistence type="predicted"/>
<dbReference type="GO" id="GO:0005615">
    <property type="term" value="C:extracellular space"/>
    <property type="evidence" value="ECO:0007669"/>
    <property type="project" value="TreeGrafter"/>
</dbReference>
<organism evidence="3 4">
    <name type="scientific">Podarcis muralis</name>
    <name type="common">Wall lizard</name>
    <name type="synonym">Lacerta muralis</name>
    <dbReference type="NCBI Taxonomy" id="64176"/>
    <lineage>
        <taxon>Eukaryota</taxon>
        <taxon>Metazoa</taxon>
        <taxon>Chordata</taxon>
        <taxon>Craniata</taxon>
        <taxon>Vertebrata</taxon>
        <taxon>Euteleostomi</taxon>
        <taxon>Lepidosauria</taxon>
        <taxon>Squamata</taxon>
        <taxon>Bifurcata</taxon>
        <taxon>Unidentata</taxon>
        <taxon>Episquamata</taxon>
        <taxon>Laterata</taxon>
        <taxon>Lacertibaenia</taxon>
        <taxon>Lacertidae</taxon>
        <taxon>Podarcis</taxon>
    </lineage>
</organism>
<evidence type="ECO:0000259" key="2">
    <source>
        <dbReference type="PROSITE" id="PS50279"/>
    </source>
</evidence>
<dbReference type="PANTHER" id="PTHR10083:SF374">
    <property type="entry name" value="BPTI_KUNITZ INHIBITOR DOMAIN-CONTAINING PROTEIN"/>
    <property type="match status" value="1"/>
</dbReference>
<evidence type="ECO:0000313" key="4">
    <source>
        <dbReference type="Proteomes" id="UP000472272"/>
    </source>
</evidence>
<dbReference type="InterPro" id="IPR020901">
    <property type="entry name" value="Prtase_inh_Kunz-CS"/>
</dbReference>
<protein>
    <recommendedName>
        <fullName evidence="2">BPTI/Kunitz inhibitor domain-containing protein</fullName>
    </recommendedName>
</protein>
<name>A0A670KC99_PODMU</name>
<dbReference type="Gene3D" id="4.10.410.10">
    <property type="entry name" value="Pancreatic trypsin inhibitor Kunitz domain"/>
    <property type="match status" value="3"/>
</dbReference>
<dbReference type="SUPFAM" id="SSF57362">
    <property type="entry name" value="BPTI-like"/>
    <property type="match status" value="3"/>
</dbReference>
<feature type="domain" description="BPTI/Kunitz inhibitor" evidence="2">
    <location>
        <begin position="37"/>
        <end position="88"/>
    </location>
</feature>
<reference evidence="3" key="3">
    <citation type="submission" date="2025-09" db="UniProtKB">
        <authorList>
            <consortium name="Ensembl"/>
        </authorList>
    </citation>
    <scope>IDENTIFICATION</scope>
</reference>
<dbReference type="Pfam" id="PF00014">
    <property type="entry name" value="Kunitz_BPTI"/>
    <property type="match status" value="3"/>
</dbReference>
<dbReference type="CDD" id="cd00109">
    <property type="entry name" value="Kunitz-type"/>
    <property type="match status" value="3"/>
</dbReference>
<dbReference type="Ensembl" id="ENSPMRT00000035258.1">
    <property type="protein sequence ID" value="ENSPMRP00000033234.1"/>
    <property type="gene ID" value="ENSPMRG00000021554.1"/>
</dbReference>
<dbReference type="PROSITE" id="PS50279">
    <property type="entry name" value="BPTI_KUNITZ_2"/>
    <property type="match status" value="3"/>
</dbReference>
<dbReference type="PRINTS" id="PR00759">
    <property type="entry name" value="BASICPTASE"/>
</dbReference>
<feature type="domain" description="BPTI/Kunitz inhibitor" evidence="2">
    <location>
        <begin position="98"/>
        <end position="148"/>
    </location>
</feature>
<dbReference type="InterPro" id="IPR050098">
    <property type="entry name" value="TFPI/VKTCI-like"/>
</dbReference>
<dbReference type="PANTHER" id="PTHR10083">
    <property type="entry name" value="KUNITZ-TYPE PROTEASE INHIBITOR-RELATED"/>
    <property type="match status" value="1"/>
</dbReference>
<feature type="domain" description="BPTI/Kunitz inhibitor" evidence="2">
    <location>
        <begin position="193"/>
        <end position="243"/>
    </location>
</feature>
<dbReference type="SMART" id="SM00131">
    <property type="entry name" value="KU"/>
    <property type="match status" value="3"/>
</dbReference>
<dbReference type="AlphaFoldDB" id="A0A670KC99"/>
<reference evidence="3 4" key="1">
    <citation type="journal article" date="2019" name="Proc. Natl. Acad. Sci. U.S.A.">
        <title>Regulatory changes in pterin and carotenoid genes underlie balanced color polymorphisms in the wall lizard.</title>
        <authorList>
            <person name="Andrade P."/>
            <person name="Pinho C."/>
            <person name="Perez I de Lanuza G."/>
            <person name="Afonso S."/>
            <person name="Brejcha J."/>
            <person name="Rubin C.J."/>
            <person name="Wallerman O."/>
            <person name="Pereira P."/>
            <person name="Sabatino S.J."/>
            <person name="Bellati A."/>
            <person name="Pellitteri-Rosa D."/>
            <person name="Bosakova Z."/>
            <person name="Bunikis I."/>
            <person name="Carretero M.A."/>
            <person name="Feiner N."/>
            <person name="Marsik P."/>
            <person name="Pauperio F."/>
            <person name="Salvi D."/>
            <person name="Soler L."/>
            <person name="While G.M."/>
            <person name="Uller T."/>
            <person name="Font E."/>
            <person name="Andersson L."/>
            <person name="Carneiro M."/>
        </authorList>
    </citation>
    <scope>NUCLEOTIDE SEQUENCE</scope>
</reference>